<dbReference type="RefSeq" id="YP_004940193.1">
    <property type="nucleotide sequence ID" value="NC_016448.1"/>
</dbReference>
<dbReference type="Proteomes" id="UP000097892">
    <property type="component" value="Segment"/>
</dbReference>
<protein>
    <submittedName>
        <fullName evidence="2">Glycoprotein UL22A</fullName>
    </submittedName>
</protein>
<proteinExistence type="predicted"/>
<feature type="region of interest" description="Disordered" evidence="1">
    <location>
        <begin position="20"/>
        <end position="77"/>
    </location>
</feature>
<evidence type="ECO:0000256" key="1">
    <source>
        <dbReference type="SAM" id="MobiDB-lite"/>
    </source>
</evidence>
<evidence type="ECO:0000313" key="2">
    <source>
        <dbReference type="EMBL" id="AEV80882.1"/>
    </source>
</evidence>
<feature type="compositionally biased region" description="Polar residues" evidence="1">
    <location>
        <begin position="20"/>
        <end position="36"/>
    </location>
</feature>
<organism evidence="2 3">
    <name type="scientific">Saimiriine betaherpesvirus 4</name>
    <dbReference type="NCBI Taxonomy" id="1535247"/>
    <lineage>
        <taxon>Viruses</taxon>
        <taxon>Duplodnaviria</taxon>
        <taxon>Heunggongvirae</taxon>
        <taxon>Peploviricota</taxon>
        <taxon>Herviviricetes</taxon>
        <taxon>Herpesvirales</taxon>
        <taxon>Orthoherpesviridae</taxon>
        <taxon>Betaherpesvirinae</taxon>
        <taxon>Cytomegalovirus</taxon>
        <taxon>Cytomegalovirus saimiriinebeta4</taxon>
    </lineage>
</organism>
<reference evidence="2" key="1">
    <citation type="submission" date="2011-12" db="EMBL/GenBank/DDBJ databases">
        <title>Comparative genomics of primate cytomegaloviruses.</title>
        <authorList>
            <person name="Davison A.J."/>
            <person name="Holton M."/>
            <person name="Dolan A."/>
            <person name="Dargan D.J."/>
            <person name="Gatherer D."/>
            <person name="Hayward G.S."/>
        </authorList>
    </citation>
    <scope>NUCLEOTIDE SEQUENCE [LARGE SCALE GENOMIC DNA]</scope>
    <source>
        <strain evidence="2">SqSHV</strain>
    </source>
</reference>
<accession>G8XST5</accession>
<dbReference type="KEGG" id="vg:11464252"/>
<sequence length="77" mass="8132">MYATRFACLLLVITRVLASEQSTTSLKEQTSTTQDPLMSGGIQSGNGPLTKEEHTSTTVSTQPVSTTLSPSKTPCAN</sequence>
<keyword evidence="3" id="KW-1185">Reference proteome</keyword>
<name>G8XST5_9BETA</name>
<feature type="compositionally biased region" description="Low complexity" evidence="1">
    <location>
        <begin position="56"/>
        <end position="71"/>
    </location>
</feature>
<dbReference type="GeneID" id="11464252"/>
<gene>
    <name evidence="2" type="primary">UL22A</name>
</gene>
<dbReference type="EMBL" id="FJ483967">
    <property type="protein sequence ID" value="AEV80882.1"/>
    <property type="molecule type" value="Genomic_DNA"/>
</dbReference>
<evidence type="ECO:0000313" key="3">
    <source>
        <dbReference type="Proteomes" id="UP000097892"/>
    </source>
</evidence>